<dbReference type="EMBL" id="BMZI01000005">
    <property type="protein sequence ID" value="GHB24309.1"/>
    <property type="molecule type" value="Genomic_DNA"/>
</dbReference>
<sequence>MGPLNWDAIRVVWDFLQAISVLLFSAGIWWINRTRASETAIRRVDSRIDEVERHMTSLEHQVHSLPSRDDIDHLRAEQAKTNRLLAEISATQRAQGQLTDRIHTYLFNERGNR</sequence>
<gene>
    <name evidence="2" type="ORF">GCM10009038_24240</name>
</gene>
<dbReference type="RefSeq" id="WP_157958913.1">
    <property type="nucleotide sequence ID" value="NZ_BMZI01000005.1"/>
</dbReference>
<evidence type="ECO:0000313" key="3">
    <source>
        <dbReference type="Proteomes" id="UP000646745"/>
    </source>
</evidence>
<keyword evidence="1" id="KW-1133">Transmembrane helix</keyword>
<dbReference type="Proteomes" id="UP000646745">
    <property type="component" value="Unassembled WGS sequence"/>
</dbReference>
<comment type="caution">
    <text evidence="2">The sequence shown here is derived from an EMBL/GenBank/DDBJ whole genome shotgun (WGS) entry which is preliminary data.</text>
</comment>
<keyword evidence="1" id="KW-0812">Transmembrane</keyword>
<accession>A0ABQ3E359</accession>
<name>A0ABQ3E359_9GAMM</name>
<evidence type="ECO:0000256" key="1">
    <source>
        <dbReference type="SAM" id="Phobius"/>
    </source>
</evidence>
<evidence type="ECO:0000313" key="2">
    <source>
        <dbReference type="EMBL" id="GHB24309.1"/>
    </source>
</evidence>
<reference evidence="3" key="1">
    <citation type="journal article" date="2019" name="Int. J. Syst. Evol. Microbiol.">
        <title>The Global Catalogue of Microorganisms (GCM) 10K type strain sequencing project: providing services to taxonomists for standard genome sequencing and annotation.</title>
        <authorList>
            <consortium name="The Broad Institute Genomics Platform"/>
            <consortium name="The Broad Institute Genome Sequencing Center for Infectious Disease"/>
            <person name="Wu L."/>
            <person name="Ma J."/>
        </authorList>
    </citation>
    <scope>NUCLEOTIDE SEQUENCE [LARGE SCALE GENOMIC DNA]</scope>
    <source>
        <strain evidence="3">KCTC 32998</strain>
    </source>
</reference>
<dbReference type="InterPro" id="IPR020269">
    <property type="entry name" value="Phage_Mu_Releasin"/>
</dbReference>
<keyword evidence="3" id="KW-1185">Reference proteome</keyword>
<organism evidence="2 3">
    <name type="scientific">Salinicola rhizosphaerae</name>
    <dbReference type="NCBI Taxonomy" id="1443141"/>
    <lineage>
        <taxon>Bacteria</taxon>
        <taxon>Pseudomonadati</taxon>
        <taxon>Pseudomonadota</taxon>
        <taxon>Gammaproteobacteria</taxon>
        <taxon>Oceanospirillales</taxon>
        <taxon>Halomonadaceae</taxon>
        <taxon>Salinicola</taxon>
    </lineage>
</organism>
<feature type="transmembrane region" description="Helical" evidence="1">
    <location>
        <begin position="12"/>
        <end position="32"/>
    </location>
</feature>
<keyword evidence="1" id="KW-0472">Membrane</keyword>
<protein>
    <recommendedName>
        <fullName evidence="4">DUF2730 family protein</fullName>
    </recommendedName>
</protein>
<proteinExistence type="predicted"/>
<dbReference type="Pfam" id="PF10805">
    <property type="entry name" value="DUF2730"/>
    <property type="match status" value="1"/>
</dbReference>
<evidence type="ECO:0008006" key="4">
    <source>
        <dbReference type="Google" id="ProtNLM"/>
    </source>
</evidence>